<feature type="binding site" evidence="11">
    <location>
        <position position="138"/>
    </location>
    <ligand>
        <name>FMN</name>
        <dbReference type="ChEBI" id="CHEBI:58210"/>
    </ligand>
</feature>
<reference evidence="13 14" key="1">
    <citation type="submission" date="2021-12" db="EMBL/GenBank/DDBJ databases">
        <title>Discovery of the Pendulisporaceae a myxobacterial family with distinct sporulation behavior and unique specialized metabolism.</title>
        <authorList>
            <person name="Garcia R."/>
            <person name="Popoff A."/>
            <person name="Bader C.D."/>
            <person name="Loehr J."/>
            <person name="Walesch S."/>
            <person name="Walt C."/>
            <person name="Boldt J."/>
            <person name="Bunk B."/>
            <person name="Haeckl F.J.F.P.J."/>
            <person name="Gunesch A.P."/>
            <person name="Birkelbach J."/>
            <person name="Nuebel U."/>
            <person name="Pietschmann T."/>
            <person name="Bach T."/>
            <person name="Mueller R."/>
        </authorList>
    </citation>
    <scope>NUCLEOTIDE SEQUENCE [LARGE SCALE GENOMIC DNA]</scope>
    <source>
        <strain evidence="13 14">MSr11954</strain>
    </source>
</reference>
<feature type="binding site" evidence="11">
    <location>
        <position position="234"/>
    </location>
    <ligand>
        <name>FMN</name>
        <dbReference type="ChEBI" id="CHEBI:58210"/>
    </ligand>
</feature>
<feature type="binding site" evidence="11">
    <location>
        <begin position="110"/>
        <end position="112"/>
    </location>
    <ligand>
        <name>substrate</name>
    </ligand>
</feature>
<comment type="cofactor">
    <cofactor evidence="1 11">
        <name>FMN</name>
        <dbReference type="ChEBI" id="CHEBI:58210"/>
    </cofactor>
</comment>
<comment type="subcellular location">
    <subcellularLocation>
        <location evidence="11">Cytoplasm</location>
    </subcellularLocation>
</comment>
<comment type="subunit">
    <text evidence="10 11">Homooctamer. Dimer of tetramers.</text>
</comment>
<dbReference type="SUPFAM" id="SSF51395">
    <property type="entry name" value="FMN-linked oxidoreductases"/>
    <property type="match status" value="1"/>
</dbReference>
<feature type="binding site" evidence="11">
    <location>
        <begin position="80"/>
        <end position="82"/>
    </location>
    <ligand>
        <name>FMN</name>
        <dbReference type="ChEBI" id="CHEBI:58210"/>
    </ligand>
</feature>
<accession>A0ABZ2MAF8</accession>
<proteinExistence type="inferred from homology"/>
<evidence type="ECO:0000313" key="14">
    <source>
        <dbReference type="Proteomes" id="UP001370348"/>
    </source>
</evidence>
<feature type="binding site" evidence="11">
    <location>
        <begin position="21"/>
        <end position="22"/>
    </location>
    <ligand>
        <name>substrate</name>
    </ligand>
</feature>
<dbReference type="EC" id="5.3.3.2" evidence="11"/>
<dbReference type="PANTHER" id="PTHR43665">
    <property type="entry name" value="ISOPENTENYL-DIPHOSPHATE DELTA-ISOMERASE"/>
    <property type="match status" value="1"/>
</dbReference>
<comment type="function">
    <text evidence="11">Involved in the biosynthesis of isoprenoids. Catalyzes the 1,3-allylic rearrangement of the homoallylic substrate isopentenyl (IPP) to its allylic isomer, dimethylallyl diphosphate (DMAPP).</text>
</comment>
<feature type="binding site" evidence="11">
    <location>
        <position position="204"/>
    </location>
    <ligand>
        <name>FMN</name>
        <dbReference type="ChEBI" id="CHEBI:58210"/>
    </ligand>
</feature>
<dbReference type="CDD" id="cd02811">
    <property type="entry name" value="IDI-2_FMN"/>
    <property type="match status" value="1"/>
</dbReference>
<dbReference type="Pfam" id="PF01070">
    <property type="entry name" value="FMN_dh"/>
    <property type="match status" value="2"/>
</dbReference>
<evidence type="ECO:0000256" key="3">
    <source>
        <dbReference type="ARBA" id="ARBA00022630"/>
    </source>
</evidence>
<keyword evidence="5 11" id="KW-0479">Metal-binding</keyword>
<feature type="binding site" evidence="11">
    <location>
        <begin position="281"/>
        <end position="283"/>
    </location>
    <ligand>
        <name>FMN</name>
        <dbReference type="ChEBI" id="CHEBI:58210"/>
    </ligand>
</feature>
<evidence type="ECO:0000256" key="7">
    <source>
        <dbReference type="ARBA" id="ARBA00022857"/>
    </source>
</evidence>
<dbReference type="GO" id="GO:0004452">
    <property type="term" value="F:isopentenyl-diphosphate delta-isomerase activity"/>
    <property type="evidence" value="ECO:0007669"/>
    <property type="project" value="UniProtKB-EC"/>
</dbReference>
<keyword evidence="7 11" id="KW-0521">NADP</keyword>
<keyword evidence="8 11" id="KW-0414">Isoprene biosynthesis</keyword>
<feature type="binding site" evidence="11">
    <location>
        <position position="229"/>
    </location>
    <ligand>
        <name>FMN</name>
        <dbReference type="ChEBI" id="CHEBI:58210"/>
    </ligand>
</feature>
<comment type="catalytic activity">
    <reaction evidence="11">
        <text>isopentenyl diphosphate = dimethylallyl diphosphate</text>
        <dbReference type="Rhea" id="RHEA:23284"/>
        <dbReference type="ChEBI" id="CHEBI:57623"/>
        <dbReference type="ChEBI" id="CHEBI:128769"/>
        <dbReference type="EC" id="5.3.3.2"/>
    </reaction>
</comment>
<evidence type="ECO:0000256" key="9">
    <source>
        <dbReference type="ARBA" id="ARBA00023235"/>
    </source>
</evidence>
<keyword evidence="3 11" id="KW-0285">Flavoprotein</keyword>
<evidence type="ECO:0000256" key="4">
    <source>
        <dbReference type="ARBA" id="ARBA00022643"/>
    </source>
</evidence>
<evidence type="ECO:0000256" key="5">
    <source>
        <dbReference type="ARBA" id="ARBA00022723"/>
    </source>
</evidence>
<gene>
    <name evidence="11 13" type="primary">fni</name>
    <name evidence="13" type="ORF">LZC94_19945</name>
</gene>
<comment type="caution">
    <text evidence="11">Lacks conserved residue(s) required for the propagation of feature annotation.</text>
</comment>
<dbReference type="RefSeq" id="WP_394829103.1">
    <property type="nucleotide sequence ID" value="NZ_CP089984.1"/>
</dbReference>
<dbReference type="PANTHER" id="PTHR43665:SF1">
    <property type="entry name" value="ISOPENTENYL-DIPHOSPHATE DELTA-ISOMERASE"/>
    <property type="match status" value="1"/>
</dbReference>
<evidence type="ECO:0000256" key="10">
    <source>
        <dbReference type="ARBA" id="ARBA00025810"/>
    </source>
</evidence>
<dbReference type="Gene3D" id="3.20.20.70">
    <property type="entry name" value="Aldolase class I"/>
    <property type="match status" value="1"/>
</dbReference>
<dbReference type="InterPro" id="IPR011179">
    <property type="entry name" value="IPdP_isomerase"/>
</dbReference>
<dbReference type="PIRSF" id="PIRSF003314">
    <property type="entry name" value="IPP_isomerase"/>
    <property type="match status" value="1"/>
</dbReference>
<keyword evidence="6 11" id="KW-0460">Magnesium</keyword>
<feature type="domain" description="FMN-dependent dehydrogenase" evidence="12">
    <location>
        <begin position="189"/>
        <end position="345"/>
    </location>
</feature>
<evidence type="ECO:0000256" key="11">
    <source>
        <dbReference type="HAMAP-Rule" id="MF_00354"/>
    </source>
</evidence>
<dbReference type="InterPro" id="IPR000262">
    <property type="entry name" value="FMN-dep_DH"/>
</dbReference>
<evidence type="ECO:0000256" key="8">
    <source>
        <dbReference type="ARBA" id="ARBA00023229"/>
    </source>
</evidence>
<dbReference type="HAMAP" id="MF_00354">
    <property type="entry name" value="Idi_2"/>
    <property type="match status" value="1"/>
</dbReference>
<organism evidence="13 14">
    <name type="scientific">Pendulispora albinea</name>
    <dbReference type="NCBI Taxonomy" id="2741071"/>
    <lineage>
        <taxon>Bacteria</taxon>
        <taxon>Pseudomonadati</taxon>
        <taxon>Myxococcota</taxon>
        <taxon>Myxococcia</taxon>
        <taxon>Myxococcales</taxon>
        <taxon>Sorangiineae</taxon>
        <taxon>Pendulisporaceae</taxon>
        <taxon>Pendulispora</taxon>
    </lineage>
</organism>
<dbReference type="NCBIfam" id="TIGR02151">
    <property type="entry name" value="IPP_isom_2"/>
    <property type="match status" value="1"/>
</dbReference>
<dbReference type="InterPro" id="IPR013785">
    <property type="entry name" value="Aldolase_TIM"/>
</dbReference>
<feature type="domain" description="FMN-dependent dehydrogenase" evidence="12">
    <location>
        <begin position="22"/>
        <end position="166"/>
    </location>
</feature>
<evidence type="ECO:0000256" key="6">
    <source>
        <dbReference type="ARBA" id="ARBA00022842"/>
    </source>
</evidence>
<feature type="binding site" evidence="11">
    <location>
        <begin position="302"/>
        <end position="303"/>
    </location>
    <ligand>
        <name>FMN</name>
        <dbReference type="ChEBI" id="CHEBI:58210"/>
    </ligand>
</feature>
<keyword evidence="14" id="KW-1185">Reference proteome</keyword>
<evidence type="ECO:0000256" key="1">
    <source>
        <dbReference type="ARBA" id="ARBA00001917"/>
    </source>
</evidence>
<evidence type="ECO:0000313" key="13">
    <source>
        <dbReference type="EMBL" id="WXB19488.1"/>
    </source>
</evidence>
<evidence type="ECO:0000259" key="12">
    <source>
        <dbReference type="Pfam" id="PF01070"/>
    </source>
</evidence>
<comment type="similarity">
    <text evidence="11">Belongs to the IPP isomerase type 2 family.</text>
</comment>
<feature type="binding site" evidence="11">
    <location>
        <position position="173"/>
    </location>
    <ligand>
        <name>Mg(2+)</name>
        <dbReference type="ChEBI" id="CHEBI:18420"/>
    </ligand>
</feature>
<sequence length="364" mass="37766">MADTRDTQNTQDCQESIIGARKADHIALCASGKVEFRQKGTLLDEVHLVHDALPERHVDSIDLGTTLLGHRLAAPVVVSGMTGGTPEAREINRDLARAAEALGLAFGLGSQRAMVLRPDTAATYAVRDVAPTALVLGNIGLVQARDMSSSAIRELVDAVGADALCVHLNPAMELIQPGGDRDFRGGLKVIERLVADLPVPVVIKETGCGISRSVARAVRAAGVTAIDVSGAGGTSWVGVETERARGPERLLGDELWDWGIPTGASVGLSADLGLEIIATGGLRSGSDVARALALGATAGGLAAPVLRARQEGGYEGALAFLRHIVAGVRALTFLAGCGSSAQLRSAPRVLGPTLRAWLEEAGRR</sequence>
<keyword evidence="2 11" id="KW-0963">Cytoplasm</keyword>
<name>A0ABZ2MAF8_9BACT</name>
<dbReference type="EMBL" id="CP089984">
    <property type="protein sequence ID" value="WXB19488.1"/>
    <property type="molecule type" value="Genomic_DNA"/>
</dbReference>
<dbReference type="Proteomes" id="UP001370348">
    <property type="component" value="Chromosome"/>
</dbReference>
<keyword evidence="9 11" id="KW-0413">Isomerase</keyword>
<protein>
    <recommendedName>
        <fullName evidence="11">Isopentenyl-diphosphate delta-isomerase</fullName>
        <shortName evidence="11">IPP isomerase</shortName>
        <ecNumber evidence="11">5.3.3.2</ecNumber>
    </recommendedName>
    <alternativeName>
        <fullName evidence="11">Isopentenyl diphosphate:dimethylallyl diphosphate isomerase</fullName>
    </alternativeName>
    <alternativeName>
        <fullName evidence="11">Isopentenyl pyrophosphate isomerase</fullName>
    </alternativeName>
    <alternativeName>
        <fullName evidence="11">Type 2 isopentenyl diphosphate isomerase</fullName>
        <shortName evidence="11">IDI-2</shortName>
    </alternativeName>
</protein>
<evidence type="ECO:0000256" key="2">
    <source>
        <dbReference type="ARBA" id="ARBA00022490"/>
    </source>
</evidence>
<comment type="cofactor">
    <cofactor evidence="11">
        <name>Mg(2+)</name>
        <dbReference type="ChEBI" id="CHEBI:18420"/>
    </cofactor>
</comment>
<keyword evidence="4 11" id="KW-0288">FMN</keyword>
<comment type="cofactor">
    <cofactor evidence="11">
        <name>NADPH</name>
        <dbReference type="ChEBI" id="CHEBI:57783"/>
    </cofactor>
</comment>
<feature type="binding site" evidence="11">
    <location>
        <position position="79"/>
    </location>
    <ligand>
        <name>FMN</name>
        <dbReference type="ChEBI" id="CHEBI:58210"/>
    </ligand>
</feature>
<feature type="binding site" evidence="11">
    <location>
        <position position="110"/>
    </location>
    <ligand>
        <name>FMN</name>
        <dbReference type="ChEBI" id="CHEBI:58210"/>
    </ligand>
</feature>